<accession>A0A7K1XVZ2</accession>
<keyword evidence="3" id="KW-1185">Reference proteome</keyword>
<proteinExistence type="predicted"/>
<evidence type="ECO:0000256" key="1">
    <source>
        <dbReference type="SAM" id="Phobius"/>
    </source>
</evidence>
<protein>
    <recommendedName>
        <fullName evidence="4">Anti-sigma factor</fullName>
    </recommendedName>
</protein>
<dbReference type="Proteomes" id="UP000451233">
    <property type="component" value="Unassembled WGS sequence"/>
</dbReference>
<sequence>MEQELISREDAFGLIMAKIDGSLLPDELEQLNKWVKASAENREIYQGFYRLNREFDEFSESLLPEAAYKRYLTSADILFAMLAICLFIYILW</sequence>
<reference evidence="2 3" key="1">
    <citation type="submission" date="2019-11" db="EMBL/GenBank/DDBJ databases">
        <title>Pedobacter sp. HMF7056 Genome sequencing and assembly.</title>
        <authorList>
            <person name="Kang H."/>
            <person name="Kim H."/>
            <person name="Joh K."/>
        </authorList>
    </citation>
    <scope>NUCLEOTIDE SEQUENCE [LARGE SCALE GENOMIC DNA]</scope>
    <source>
        <strain evidence="2 3">HMF7056</strain>
    </source>
</reference>
<keyword evidence="1" id="KW-0812">Transmembrane</keyword>
<evidence type="ECO:0000313" key="2">
    <source>
        <dbReference type="EMBL" id="MXV14997.1"/>
    </source>
</evidence>
<organism evidence="2 3">
    <name type="scientific">Hufsiella ginkgonis</name>
    <dbReference type="NCBI Taxonomy" id="2695274"/>
    <lineage>
        <taxon>Bacteria</taxon>
        <taxon>Pseudomonadati</taxon>
        <taxon>Bacteroidota</taxon>
        <taxon>Sphingobacteriia</taxon>
        <taxon>Sphingobacteriales</taxon>
        <taxon>Sphingobacteriaceae</taxon>
        <taxon>Hufsiella</taxon>
    </lineage>
</organism>
<evidence type="ECO:0000313" key="3">
    <source>
        <dbReference type="Proteomes" id="UP000451233"/>
    </source>
</evidence>
<comment type="caution">
    <text evidence="2">The sequence shown here is derived from an EMBL/GenBank/DDBJ whole genome shotgun (WGS) entry which is preliminary data.</text>
</comment>
<keyword evidence="1" id="KW-1133">Transmembrane helix</keyword>
<evidence type="ECO:0008006" key="4">
    <source>
        <dbReference type="Google" id="ProtNLM"/>
    </source>
</evidence>
<dbReference type="EMBL" id="WVHS01000002">
    <property type="protein sequence ID" value="MXV14997.1"/>
    <property type="molecule type" value="Genomic_DNA"/>
</dbReference>
<name>A0A7K1XVZ2_9SPHI</name>
<keyword evidence="1" id="KW-0472">Membrane</keyword>
<gene>
    <name evidence="2" type="ORF">GS398_06775</name>
</gene>
<feature type="transmembrane region" description="Helical" evidence="1">
    <location>
        <begin position="71"/>
        <end position="91"/>
    </location>
</feature>
<dbReference type="AlphaFoldDB" id="A0A7K1XVZ2"/>
<dbReference type="RefSeq" id="WP_160906022.1">
    <property type="nucleotide sequence ID" value="NZ_WVHS01000002.1"/>
</dbReference>